<comment type="cofactor">
    <cofactor evidence="1">
        <name>heme</name>
        <dbReference type="ChEBI" id="CHEBI:30413"/>
    </cofactor>
</comment>
<dbReference type="PRINTS" id="PR00359">
    <property type="entry name" value="BP450"/>
</dbReference>
<sequence>MANRPNFDLIDGRFYSGDLGDVRDAYAWMREHEPVYRDSANGITAAASYAAVIAAERDPALFSNAGGIRPETGPLPQMIDMDDPEHLTRRRLVNAGFTKRKVEAKRDRIRQICDQLIDAVCESGEADFVADLAAPLPMAVIGDMLGVRPQERAVFLRWSDDLVKALGSNASPEQLQAMMAAYVDFTEYMTRTIRERRSAPADDLISTLIHSEIDGEALSDQEIVNESLLILIGGDETTRHVLSGGMEQLLRHPNQYRTLAADPEMIPLAMEEMLRWSSPIKNMARTLTRDTDFFGARLKAGEKMLLLFESANFDDAVFVDAPQFDIGRTPNPHVAFGFGTHFCLGNQLARLEGTIMFEQLFQRLPGMELATDAPLPRRAANFVSGIESMPIRFPLANLLPG</sequence>
<gene>
    <name evidence="9" type="ORF">FNL38_102983</name>
</gene>
<protein>
    <submittedName>
        <fullName evidence="9">Cytochrome P450 family 142 subfamily A polypeptide 1</fullName>
    </submittedName>
</protein>
<keyword evidence="3 8" id="KW-0349">Heme</keyword>
<evidence type="ECO:0000256" key="5">
    <source>
        <dbReference type="ARBA" id="ARBA00023002"/>
    </source>
</evidence>
<comment type="similarity">
    <text evidence="2 8">Belongs to the cytochrome P450 family.</text>
</comment>
<dbReference type="AlphaFoldDB" id="A0A652YUP6"/>
<dbReference type="GO" id="GO:0020037">
    <property type="term" value="F:heme binding"/>
    <property type="evidence" value="ECO:0007669"/>
    <property type="project" value="InterPro"/>
</dbReference>
<organism evidence="9">
    <name type="scientific">Nocardia globerula</name>
    <dbReference type="NCBI Taxonomy" id="1818"/>
    <lineage>
        <taxon>Bacteria</taxon>
        <taxon>Bacillati</taxon>
        <taxon>Actinomycetota</taxon>
        <taxon>Actinomycetes</taxon>
        <taxon>Mycobacteriales</taxon>
        <taxon>Nocardiaceae</taxon>
        <taxon>Nocardia</taxon>
    </lineage>
</organism>
<dbReference type="InterPro" id="IPR001128">
    <property type="entry name" value="Cyt_P450"/>
</dbReference>
<evidence type="ECO:0000256" key="6">
    <source>
        <dbReference type="ARBA" id="ARBA00023004"/>
    </source>
</evidence>
<keyword evidence="4 8" id="KW-0479">Metal-binding</keyword>
<dbReference type="CDD" id="cd11033">
    <property type="entry name" value="CYP142-like"/>
    <property type="match status" value="1"/>
</dbReference>
<keyword evidence="5 8" id="KW-0560">Oxidoreductase</keyword>
<dbReference type="InterPro" id="IPR036396">
    <property type="entry name" value="Cyt_P450_sf"/>
</dbReference>
<dbReference type="GO" id="GO:0006707">
    <property type="term" value="P:cholesterol catabolic process"/>
    <property type="evidence" value="ECO:0007669"/>
    <property type="project" value="TreeGrafter"/>
</dbReference>
<dbReference type="InterPro" id="IPR017972">
    <property type="entry name" value="Cyt_P450_CS"/>
</dbReference>
<evidence type="ECO:0000256" key="2">
    <source>
        <dbReference type="ARBA" id="ARBA00010617"/>
    </source>
</evidence>
<name>A0A652YUP6_NOCGL</name>
<dbReference type="EMBL" id="VNIQ01000002">
    <property type="protein sequence ID" value="TYQ06839.1"/>
    <property type="molecule type" value="Genomic_DNA"/>
</dbReference>
<dbReference type="PANTHER" id="PTHR46696">
    <property type="entry name" value="P450, PUTATIVE (EUROFUNG)-RELATED"/>
    <property type="match status" value="1"/>
</dbReference>
<dbReference type="SUPFAM" id="SSF48264">
    <property type="entry name" value="Cytochrome P450"/>
    <property type="match status" value="1"/>
</dbReference>
<dbReference type="GO" id="GO:0005506">
    <property type="term" value="F:iron ion binding"/>
    <property type="evidence" value="ECO:0007669"/>
    <property type="project" value="InterPro"/>
</dbReference>
<proteinExistence type="inferred from homology"/>
<evidence type="ECO:0000256" key="1">
    <source>
        <dbReference type="ARBA" id="ARBA00001971"/>
    </source>
</evidence>
<dbReference type="Gene3D" id="1.10.630.10">
    <property type="entry name" value="Cytochrome P450"/>
    <property type="match status" value="1"/>
</dbReference>
<comment type="caution">
    <text evidence="9">The sequence shown here is derived from an EMBL/GenBank/DDBJ whole genome shotgun (WGS) entry which is preliminary data.</text>
</comment>
<dbReference type="GO" id="GO:0036199">
    <property type="term" value="F:cholest-4-en-3-one 26-monooxygenase activity"/>
    <property type="evidence" value="ECO:0007669"/>
    <property type="project" value="TreeGrafter"/>
</dbReference>
<dbReference type="InterPro" id="IPR002397">
    <property type="entry name" value="Cyt_P450_B"/>
</dbReference>
<evidence type="ECO:0000256" key="4">
    <source>
        <dbReference type="ARBA" id="ARBA00022723"/>
    </source>
</evidence>
<keyword evidence="7 8" id="KW-0503">Monooxygenase</keyword>
<accession>A0A652YUP6</accession>
<evidence type="ECO:0000256" key="7">
    <source>
        <dbReference type="ARBA" id="ARBA00023033"/>
    </source>
</evidence>
<evidence type="ECO:0000256" key="8">
    <source>
        <dbReference type="RuleBase" id="RU000461"/>
    </source>
</evidence>
<evidence type="ECO:0000313" key="9">
    <source>
        <dbReference type="EMBL" id="TYQ06839.1"/>
    </source>
</evidence>
<dbReference type="PROSITE" id="PS00086">
    <property type="entry name" value="CYTOCHROME_P450"/>
    <property type="match status" value="1"/>
</dbReference>
<reference evidence="9" key="1">
    <citation type="submission" date="2019-07" db="EMBL/GenBank/DDBJ databases">
        <title>Genomic Encyclopedia of Type Strains, Phase IV (KMG-IV): sequencing the most valuable type-strain genomes for metagenomic binning, comparative biology and taxonomic classification.</title>
        <authorList>
            <person name="Goeker M."/>
        </authorList>
    </citation>
    <scope>NUCLEOTIDE SEQUENCE</scope>
    <source>
        <strain evidence="9">DSM 44596</strain>
    </source>
</reference>
<dbReference type="FunFam" id="1.10.630.10:FF:000018">
    <property type="entry name" value="Cytochrome P450 monooxygenase"/>
    <property type="match status" value="1"/>
</dbReference>
<dbReference type="GO" id="GO:0008395">
    <property type="term" value="F:steroid hydroxylase activity"/>
    <property type="evidence" value="ECO:0007669"/>
    <property type="project" value="TreeGrafter"/>
</dbReference>
<dbReference type="Pfam" id="PF00067">
    <property type="entry name" value="p450"/>
    <property type="match status" value="2"/>
</dbReference>
<keyword evidence="6 8" id="KW-0408">Iron</keyword>
<evidence type="ECO:0000256" key="3">
    <source>
        <dbReference type="ARBA" id="ARBA00022617"/>
    </source>
</evidence>
<dbReference type="PANTHER" id="PTHR46696:SF4">
    <property type="entry name" value="BIOTIN BIOSYNTHESIS CYTOCHROME P450"/>
    <property type="match status" value="1"/>
</dbReference>